<name>A0A6G4WPF6_9ACTN</name>
<proteinExistence type="predicted"/>
<keyword evidence="3" id="KW-1185">Reference proteome</keyword>
<reference evidence="2 3" key="1">
    <citation type="submission" date="2020-02" db="EMBL/GenBank/DDBJ databases">
        <title>Whole-genome analyses of novel actinobacteria.</title>
        <authorList>
            <person name="Sahin N."/>
            <person name="Tatar D."/>
        </authorList>
    </citation>
    <scope>NUCLEOTIDE SEQUENCE [LARGE SCALE GENOMIC DNA]</scope>
    <source>
        <strain evidence="2 3">SB3404</strain>
    </source>
</reference>
<dbReference type="Proteomes" id="UP000477722">
    <property type="component" value="Unassembled WGS sequence"/>
</dbReference>
<evidence type="ECO:0000313" key="3">
    <source>
        <dbReference type="Proteomes" id="UP000477722"/>
    </source>
</evidence>
<organism evidence="2 3">
    <name type="scientific">Streptomyces boncukensis</name>
    <dbReference type="NCBI Taxonomy" id="2711219"/>
    <lineage>
        <taxon>Bacteria</taxon>
        <taxon>Bacillati</taxon>
        <taxon>Actinomycetota</taxon>
        <taxon>Actinomycetes</taxon>
        <taxon>Kitasatosporales</taxon>
        <taxon>Streptomycetaceae</taxon>
        <taxon>Streptomyces</taxon>
    </lineage>
</organism>
<evidence type="ECO:0000313" key="2">
    <source>
        <dbReference type="EMBL" id="NGO67146.1"/>
    </source>
</evidence>
<dbReference type="RefSeq" id="WP_165296810.1">
    <property type="nucleotide sequence ID" value="NZ_JAAKZZ010000009.1"/>
</dbReference>
<dbReference type="AlphaFoldDB" id="A0A6G4WPF6"/>
<feature type="region of interest" description="Disordered" evidence="1">
    <location>
        <begin position="185"/>
        <end position="253"/>
    </location>
</feature>
<comment type="caution">
    <text evidence="2">The sequence shown here is derived from an EMBL/GenBank/DDBJ whole genome shotgun (WGS) entry which is preliminary data.</text>
</comment>
<accession>A0A6G4WPF6</accession>
<evidence type="ECO:0000256" key="1">
    <source>
        <dbReference type="SAM" id="MobiDB-lite"/>
    </source>
</evidence>
<dbReference type="EMBL" id="JAAKZZ010000009">
    <property type="protein sequence ID" value="NGO67146.1"/>
    <property type="molecule type" value="Genomic_DNA"/>
</dbReference>
<gene>
    <name evidence="2" type="ORF">G5C65_01960</name>
</gene>
<sequence>MTDNLPAIPETASAPASAEPVGGTIATLAAWADSARAAFTIAESLARTAFVPEAFRGKPHEVTAAILTGTEMGLSPMAALRSFDLIKGTPAMRANAMRALVQSHGHAIWEEETTATRAVVCGRRAGEAEVHRSEWTIERARDMQLTGKDNWKRQPTAMLLARATAEACRLTASDVLHGVPYAAEELADGTEGETRTVRRRRKSAPREQASAAEHGQADEEPAAEQAQPHADGDIPETAEAPLWTAEGDGEGSA</sequence>
<protein>
    <submittedName>
        <fullName evidence="2">Uncharacterized protein</fullName>
    </submittedName>
</protein>